<keyword evidence="4" id="KW-0548">Nucleotidyltransferase</keyword>
<dbReference type="PROSITE" id="PS00447">
    <property type="entry name" value="DNA_POLYMERASE_A"/>
    <property type="match status" value="1"/>
</dbReference>
<dbReference type="InterPro" id="IPR019760">
    <property type="entry name" value="DNA-dir_DNA_pol_A_CS"/>
</dbReference>
<dbReference type="InterPro" id="IPR002298">
    <property type="entry name" value="DNA_polymerase_A"/>
</dbReference>
<feature type="domain" description="DNA-directed DNA polymerase family A palm" evidence="9">
    <location>
        <begin position="1"/>
        <end position="216"/>
    </location>
</feature>
<dbReference type="Gene3D" id="1.10.150.20">
    <property type="entry name" value="5' to 3' exonuclease, C-terminal subdomain"/>
    <property type="match status" value="1"/>
</dbReference>
<dbReference type="PANTHER" id="PTHR10133">
    <property type="entry name" value="DNA POLYMERASE I"/>
    <property type="match status" value="1"/>
</dbReference>
<evidence type="ECO:0000256" key="1">
    <source>
        <dbReference type="ARBA" id="ARBA00007705"/>
    </source>
</evidence>
<dbReference type="Proteomes" id="UP000248806">
    <property type="component" value="Unassembled WGS sequence"/>
</dbReference>
<dbReference type="Gene3D" id="3.30.70.370">
    <property type="match status" value="1"/>
</dbReference>
<dbReference type="SMART" id="SM00482">
    <property type="entry name" value="POLAc"/>
    <property type="match status" value="1"/>
</dbReference>
<evidence type="ECO:0000313" key="11">
    <source>
        <dbReference type="Proteomes" id="UP000248806"/>
    </source>
</evidence>
<sequence length="255" mass="28735">MVIAAPGCKLLTADFSNIELRILADLSGDRGMLDAFERGLDLHSYTARMMFGLSESVDVKHEKAPGTPATYRQVAKAINFGLVYGMSPYTLGQMLRIPKEKASELMNTYFRMYPGVTSWLRKARQQGVNSRYSVTVAGRKRYYSLPAVDSPDYRRVRSTVERKAANSPIQGSSADITKLALALLWEEFSHEEDWFGQVRLVAVVHDEIVIECPDILVHDVAPAMARIMRDACVRYLKKVKVPEPDVVISDCWEKE</sequence>
<comment type="similarity">
    <text evidence="1">Belongs to the DNA polymerase type-A family.</text>
</comment>
<dbReference type="GO" id="GO:0003677">
    <property type="term" value="F:DNA binding"/>
    <property type="evidence" value="ECO:0007669"/>
    <property type="project" value="UniProtKB-KW"/>
</dbReference>
<dbReference type="AlphaFoldDB" id="A0A326TTU6"/>
<protein>
    <recommendedName>
        <fullName evidence="2">DNA-directed DNA polymerase</fullName>
        <ecNumber evidence="2">2.7.7.7</ecNumber>
    </recommendedName>
</protein>
<evidence type="ECO:0000256" key="2">
    <source>
        <dbReference type="ARBA" id="ARBA00012417"/>
    </source>
</evidence>
<keyword evidence="11" id="KW-1185">Reference proteome</keyword>
<evidence type="ECO:0000256" key="3">
    <source>
        <dbReference type="ARBA" id="ARBA00022679"/>
    </source>
</evidence>
<keyword evidence="3" id="KW-0808">Transferase</keyword>
<organism evidence="10 11">
    <name type="scientific">Thermosporothrix hazakensis</name>
    <dbReference type="NCBI Taxonomy" id="644383"/>
    <lineage>
        <taxon>Bacteria</taxon>
        <taxon>Bacillati</taxon>
        <taxon>Chloroflexota</taxon>
        <taxon>Ktedonobacteria</taxon>
        <taxon>Ktedonobacterales</taxon>
        <taxon>Thermosporotrichaceae</taxon>
        <taxon>Thermosporothrix</taxon>
    </lineage>
</organism>
<accession>A0A326TTU6</accession>
<dbReference type="Pfam" id="PF00476">
    <property type="entry name" value="DNA_pol_A"/>
    <property type="match status" value="1"/>
</dbReference>
<dbReference type="PANTHER" id="PTHR10133:SF27">
    <property type="entry name" value="DNA POLYMERASE NU"/>
    <property type="match status" value="1"/>
</dbReference>
<evidence type="ECO:0000256" key="4">
    <source>
        <dbReference type="ARBA" id="ARBA00022695"/>
    </source>
</evidence>
<evidence type="ECO:0000256" key="7">
    <source>
        <dbReference type="ARBA" id="ARBA00023125"/>
    </source>
</evidence>
<reference evidence="10 11" key="1">
    <citation type="submission" date="2018-06" db="EMBL/GenBank/DDBJ databases">
        <title>Genomic Encyclopedia of Archaeal and Bacterial Type Strains, Phase II (KMG-II): from individual species to whole genera.</title>
        <authorList>
            <person name="Goeker M."/>
        </authorList>
    </citation>
    <scope>NUCLEOTIDE SEQUENCE [LARGE SCALE GENOMIC DNA]</scope>
    <source>
        <strain evidence="10 11">ATCC BAA-1881</strain>
    </source>
</reference>
<dbReference type="GO" id="GO:0006302">
    <property type="term" value="P:double-strand break repair"/>
    <property type="evidence" value="ECO:0007669"/>
    <property type="project" value="TreeGrafter"/>
</dbReference>
<dbReference type="EMBL" id="QKUF01000050">
    <property type="protein sequence ID" value="PZW19229.1"/>
    <property type="molecule type" value="Genomic_DNA"/>
</dbReference>
<dbReference type="FunFam" id="1.10.150.20:FF:000002">
    <property type="entry name" value="DNA polymerase I"/>
    <property type="match status" value="1"/>
</dbReference>
<comment type="catalytic activity">
    <reaction evidence="8">
        <text>DNA(n) + a 2'-deoxyribonucleoside 5'-triphosphate = DNA(n+1) + diphosphate</text>
        <dbReference type="Rhea" id="RHEA:22508"/>
        <dbReference type="Rhea" id="RHEA-COMP:17339"/>
        <dbReference type="Rhea" id="RHEA-COMP:17340"/>
        <dbReference type="ChEBI" id="CHEBI:33019"/>
        <dbReference type="ChEBI" id="CHEBI:61560"/>
        <dbReference type="ChEBI" id="CHEBI:173112"/>
        <dbReference type="EC" id="2.7.7.7"/>
    </reaction>
</comment>
<keyword evidence="6" id="KW-0239">DNA-directed DNA polymerase</keyword>
<evidence type="ECO:0000256" key="8">
    <source>
        <dbReference type="ARBA" id="ARBA00049244"/>
    </source>
</evidence>
<dbReference type="EC" id="2.7.7.7" evidence="2"/>
<name>A0A326TTU6_THEHA</name>
<keyword evidence="5" id="KW-0235">DNA replication</keyword>
<evidence type="ECO:0000256" key="6">
    <source>
        <dbReference type="ARBA" id="ARBA00022932"/>
    </source>
</evidence>
<comment type="caution">
    <text evidence="10">The sequence shown here is derived from an EMBL/GenBank/DDBJ whole genome shotgun (WGS) entry which is preliminary data.</text>
</comment>
<evidence type="ECO:0000259" key="9">
    <source>
        <dbReference type="SMART" id="SM00482"/>
    </source>
</evidence>
<proteinExistence type="inferred from homology"/>
<keyword evidence="7" id="KW-0238">DNA-binding</keyword>
<dbReference type="PRINTS" id="PR00868">
    <property type="entry name" value="DNAPOLI"/>
</dbReference>
<dbReference type="GO" id="GO:0006261">
    <property type="term" value="P:DNA-templated DNA replication"/>
    <property type="evidence" value="ECO:0007669"/>
    <property type="project" value="InterPro"/>
</dbReference>
<dbReference type="OrthoDB" id="4053at2"/>
<evidence type="ECO:0000313" key="10">
    <source>
        <dbReference type="EMBL" id="PZW19229.1"/>
    </source>
</evidence>
<evidence type="ECO:0000256" key="5">
    <source>
        <dbReference type="ARBA" id="ARBA00022705"/>
    </source>
</evidence>
<gene>
    <name evidence="10" type="ORF">EI42_06167</name>
</gene>
<dbReference type="InterPro" id="IPR043502">
    <property type="entry name" value="DNA/RNA_pol_sf"/>
</dbReference>
<dbReference type="InterPro" id="IPR001098">
    <property type="entry name" value="DNA-dir_DNA_pol_A_palm_dom"/>
</dbReference>
<dbReference type="GO" id="GO:0003887">
    <property type="term" value="F:DNA-directed DNA polymerase activity"/>
    <property type="evidence" value="ECO:0007669"/>
    <property type="project" value="UniProtKB-KW"/>
</dbReference>
<dbReference type="SUPFAM" id="SSF56672">
    <property type="entry name" value="DNA/RNA polymerases"/>
    <property type="match status" value="1"/>
</dbReference>